<feature type="domain" description="ABC transmembrane type-1" evidence="8">
    <location>
        <begin position="81"/>
        <end position="261"/>
    </location>
</feature>
<evidence type="ECO:0000256" key="6">
    <source>
        <dbReference type="ARBA" id="ARBA00023136"/>
    </source>
</evidence>
<dbReference type="PROSITE" id="PS50928">
    <property type="entry name" value="ABC_TM1"/>
    <property type="match status" value="1"/>
</dbReference>
<keyword evidence="4 7" id="KW-0812">Transmembrane</keyword>
<dbReference type="Gene3D" id="1.10.3720.10">
    <property type="entry name" value="MetI-like"/>
    <property type="match status" value="1"/>
</dbReference>
<dbReference type="PANTHER" id="PTHR30151">
    <property type="entry name" value="ALKANE SULFONATE ABC TRANSPORTER-RELATED, MEMBRANE SUBUNIT"/>
    <property type="match status" value="1"/>
</dbReference>
<evidence type="ECO:0000256" key="2">
    <source>
        <dbReference type="ARBA" id="ARBA00022448"/>
    </source>
</evidence>
<comment type="caution">
    <text evidence="9">The sequence shown here is derived from an EMBL/GenBank/DDBJ whole genome shotgun (WGS) entry which is preliminary data.</text>
</comment>
<evidence type="ECO:0000313" key="9">
    <source>
        <dbReference type="EMBL" id="NMG44372.1"/>
    </source>
</evidence>
<keyword evidence="10" id="KW-1185">Reference proteome</keyword>
<comment type="similarity">
    <text evidence="7">Belongs to the binding-protein-dependent transport system permease family.</text>
</comment>
<accession>A0ABX1PY44</accession>
<evidence type="ECO:0000259" key="8">
    <source>
        <dbReference type="PROSITE" id="PS50928"/>
    </source>
</evidence>
<dbReference type="Proteomes" id="UP000623795">
    <property type="component" value="Unassembled WGS sequence"/>
</dbReference>
<dbReference type="InterPro" id="IPR000515">
    <property type="entry name" value="MetI-like"/>
</dbReference>
<sequence>MKAGADEPTSWSVPAVTRGRRAAKRLRLPGDGWLRAASLVAFLVLWQIAATLLQSSTLPPPATVFARIAAETRSLALPSHLAITLARVAVAFLLAMSIGAAIGIAMGRWRRLDLLLDGWLVLGLNIPALVTIILCYVWFGLNDAAAIVAVAVNKIPTVVVTVREGARAVDARLMQVARAYRLPRTRTFTHVYLPQLVPYLMASARSGLSLIWKIVLVVELLGRSNGIGFQLNMFFQLFDIAGILAYTLVFAAIVLVVEAAGLRPLERRLTRWRS</sequence>
<protein>
    <submittedName>
        <fullName evidence="9">ABC transporter permease subunit</fullName>
    </submittedName>
</protein>
<dbReference type="InterPro" id="IPR035906">
    <property type="entry name" value="MetI-like_sf"/>
</dbReference>
<feature type="transmembrane region" description="Helical" evidence="7">
    <location>
        <begin position="233"/>
        <end position="257"/>
    </location>
</feature>
<keyword evidence="2 7" id="KW-0813">Transport</keyword>
<reference evidence="9 10" key="1">
    <citation type="submission" date="2019-12" db="EMBL/GenBank/DDBJ databases">
        <title>Comparative genomics gives insights into the taxonomy of the Azoarcus-Aromatoleum group and reveals separate origins of nif in the plant-associated Azoarcus and non-plant-associated Aromatoleum sub-groups.</title>
        <authorList>
            <person name="Lafos M."/>
            <person name="Maluk M."/>
            <person name="Batista M."/>
            <person name="Junghare M."/>
            <person name="Carmona M."/>
            <person name="Faoro H."/>
            <person name="Cruz L.M."/>
            <person name="Battistoni F."/>
            <person name="De Souza E."/>
            <person name="Pedrosa F."/>
            <person name="Chen W.-M."/>
            <person name="Poole P.S."/>
            <person name="Dixon R.A."/>
            <person name="James E.K."/>
        </authorList>
    </citation>
    <scope>NUCLEOTIDE SEQUENCE [LARGE SCALE GENOMIC DNA]</scope>
    <source>
        <strain evidence="9 10">Td21</strain>
    </source>
</reference>
<comment type="subcellular location">
    <subcellularLocation>
        <location evidence="1 7">Cell membrane</location>
        <topology evidence="1 7">Multi-pass membrane protein</topology>
    </subcellularLocation>
</comment>
<dbReference type="EMBL" id="WTVN01000016">
    <property type="protein sequence ID" value="NMG44372.1"/>
    <property type="molecule type" value="Genomic_DNA"/>
</dbReference>
<evidence type="ECO:0000256" key="7">
    <source>
        <dbReference type="RuleBase" id="RU363032"/>
    </source>
</evidence>
<organism evidence="9 10">
    <name type="scientific">Aromatoleum toluvorans</name>
    <dbReference type="NCBI Taxonomy" id="92002"/>
    <lineage>
        <taxon>Bacteria</taxon>
        <taxon>Pseudomonadati</taxon>
        <taxon>Pseudomonadota</taxon>
        <taxon>Betaproteobacteria</taxon>
        <taxon>Rhodocyclales</taxon>
        <taxon>Rhodocyclaceae</taxon>
        <taxon>Aromatoleum</taxon>
    </lineage>
</organism>
<evidence type="ECO:0000256" key="1">
    <source>
        <dbReference type="ARBA" id="ARBA00004651"/>
    </source>
</evidence>
<evidence type="ECO:0000256" key="4">
    <source>
        <dbReference type="ARBA" id="ARBA00022692"/>
    </source>
</evidence>
<evidence type="ECO:0000256" key="3">
    <source>
        <dbReference type="ARBA" id="ARBA00022475"/>
    </source>
</evidence>
<keyword evidence="5 7" id="KW-1133">Transmembrane helix</keyword>
<feature type="transmembrane region" description="Helical" evidence="7">
    <location>
        <begin position="33"/>
        <end position="53"/>
    </location>
</feature>
<dbReference type="SUPFAM" id="SSF161098">
    <property type="entry name" value="MetI-like"/>
    <property type="match status" value="1"/>
</dbReference>
<dbReference type="PANTHER" id="PTHR30151:SF38">
    <property type="entry name" value="ALIPHATIC SULFONATES TRANSPORT PERMEASE PROTEIN SSUC-RELATED"/>
    <property type="match status" value="1"/>
</dbReference>
<proteinExistence type="inferred from homology"/>
<keyword evidence="3" id="KW-1003">Cell membrane</keyword>
<name>A0ABX1PY44_9RHOO</name>
<dbReference type="RefSeq" id="WP_169256236.1">
    <property type="nucleotide sequence ID" value="NZ_WTVN01000016.1"/>
</dbReference>
<evidence type="ECO:0000313" key="10">
    <source>
        <dbReference type="Proteomes" id="UP000623795"/>
    </source>
</evidence>
<gene>
    <name evidence="9" type="ORF">GPA22_11605</name>
</gene>
<dbReference type="Pfam" id="PF00528">
    <property type="entry name" value="BPD_transp_1"/>
    <property type="match status" value="1"/>
</dbReference>
<dbReference type="CDD" id="cd06261">
    <property type="entry name" value="TM_PBP2"/>
    <property type="match status" value="1"/>
</dbReference>
<keyword evidence="6 7" id="KW-0472">Membrane</keyword>
<evidence type="ECO:0000256" key="5">
    <source>
        <dbReference type="ARBA" id="ARBA00022989"/>
    </source>
</evidence>
<feature type="transmembrane region" description="Helical" evidence="7">
    <location>
        <begin position="81"/>
        <end position="106"/>
    </location>
</feature>
<feature type="transmembrane region" description="Helical" evidence="7">
    <location>
        <begin position="118"/>
        <end position="139"/>
    </location>
</feature>